<evidence type="ECO:0000313" key="4">
    <source>
        <dbReference type="Proteomes" id="UP000223071"/>
    </source>
</evidence>
<sequence>MATYDDISIGDSATFSKTITESDVYLFAGITGDLNPAHVDAVSAGRGMFKQRIAHGMLTGSFISTVLAMQLPGPGTIYVSQTLNFRAPVFFGDTLTARVEAIEKLEQRRWVKFKTTVTNQDGKTVVEGEAVVIPPSA</sequence>
<accession>A0A2A9HDA4</accession>
<dbReference type="PANTHER" id="PTHR43437:SF3">
    <property type="entry name" value="HYDROXYACYL-THIOESTER DEHYDRATASE TYPE 2, MITOCHONDRIAL"/>
    <property type="match status" value="1"/>
</dbReference>
<keyword evidence="4" id="KW-1185">Reference proteome</keyword>
<proteinExistence type="predicted"/>
<comment type="caution">
    <text evidence="3">The sequence shown here is derived from an EMBL/GenBank/DDBJ whole genome shotgun (WGS) entry which is preliminary data.</text>
</comment>
<keyword evidence="1" id="KW-0456">Lyase</keyword>
<name>A0A2A9HDA4_TEPT2</name>
<dbReference type="InterPro" id="IPR029069">
    <property type="entry name" value="HotDog_dom_sf"/>
</dbReference>
<dbReference type="EMBL" id="PDJQ01000001">
    <property type="protein sequence ID" value="PFG73997.1"/>
    <property type="molecule type" value="Genomic_DNA"/>
</dbReference>
<dbReference type="RefSeq" id="WP_098503419.1">
    <property type="nucleotide sequence ID" value="NZ_PDJQ01000001.1"/>
</dbReference>
<dbReference type="Pfam" id="PF01575">
    <property type="entry name" value="MaoC_dehydratas"/>
    <property type="match status" value="1"/>
</dbReference>
<dbReference type="Gene3D" id="3.10.129.10">
    <property type="entry name" value="Hotdog Thioesterase"/>
    <property type="match status" value="1"/>
</dbReference>
<dbReference type="GO" id="GO:0019171">
    <property type="term" value="F:(3R)-hydroxyacyl-[acyl-carrier-protein] dehydratase activity"/>
    <property type="evidence" value="ECO:0007669"/>
    <property type="project" value="TreeGrafter"/>
</dbReference>
<dbReference type="InterPro" id="IPR002539">
    <property type="entry name" value="MaoC-like_dom"/>
</dbReference>
<gene>
    <name evidence="3" type="ORF">A9A59_1204</name>
</gene>
<feature type="domain" description="MaoC-like" evidence="2">
    <location>
        <begin position="16"/>
        <end position="118"/>
    </location>
</feature>
<dbReference type="Proteomes" id="UP000223071">
    <property type="component" value="Unassembled WGS sequence"/>
</dbReference>
<dbReference type="AlphaFoldDB" id="A0A2A9HDA4"/>
<protein>
    <submittedName>
        <fullName evidence="3">3-hydroxybutyryl-CoA dehydratase</fullName>
    </submittedName>
</protein>
<evidence type="ECO:0000256" key="1">
    <source>
        <dbReference type="ARBA" id="ARBA00023239"/>
    </source>
</evidence>
<dbReference type="GO" id="GO:0006633">
    <property type="term" value="P:fatty acid biosynthetic process"/>
    <property type="evidence" value="ECO:0007669"/>
    <property type="project" value="TreeGrafter"/>
</dbReference>
<dbReference type="CDD" id="cd03449">
    <property type="entry name" value="R_hydratase"/>
    <property type="match status" value="1"/>
</dbReference>
<dbReference type="PANTHER" id="PTHR43437">
    <property type="entry name" value="HYDROXYACYL-THIOESTER DEHYDRATASE TYPE 2, MITOCHONDRIAL-RELATED"/>
    <property type="match status" value="1"/>
</dbReference>
<dbReference type="InterPro" id="IPR050965">
    <property type="entry name" value="UPF0336/Enoyl-CoA_hydratase"/>
</dbReference>
<organism evidence="3 4">
    <name type="scientific">Tepidiforma thermophila (strain KCTC 52669 / CGMCC 1.13589 / G233)</name>
    <dbReference type="NCBI Taxonomy" id="2761530"/>
    <lineage>
        <taxon>Bacteria</taxon>
        <taxon>Bacillati</taxon>
        <taxon>Chloroflexota</taxon>
        <taxon>Tepidiformia</taxon>
        <taxon>Tepidiformales</taxon>
        <taxon>Tepidiformaceae</taxon>
        <taxon>Tepidiforma</taxon>
    </lineage>
</organism>
<dbReference type="SUPFAM" id="SSF54637">
    <property type="entry name" value="Thioesterase/thiol ester dehydrase-isomerase"/>
    <property type="match status" value="1"/>
</dbReference>
<dbReference type="FunFam" id="3.10.129.10:FF:000042">
    <property type="entry name" value="MaoC domain protein dehydratase"/>
    <property type="match status" value="1"/>
</dbReference>
<evidence type="ECO:0000259" key="2">
    <source>
        <dbReference type="Pfam" id="PF01575"/>
    </source>
</evidence>
<evidence type="ECO:0000313" key="3">
    <source>
        <dbReference type="EMBL" id="PFG73997.1"/>
    </source>
</evidence>
<reference evidence="3 4" key="1">
    <citation type="submission" date="2017-09" db="EMBL/GenBank/DDBJ databases">
        <title>Sequencing the genomes of two abundant thermophiles in Great Basin hot springs: Thermocrinis jamiesonii and novel Chloroflexi Thermoflexus hugenholtzii.</title>
        <authorList>
            <person name="Hedlund B."/>
        </authorList>
    </citation>
    <scope>NUCLEOTIDE SEQUENCE [LARGE SCALE GENOMIC DNA]</scope>
    <source>
        <strain evidence="3 4">G233</strain>
    </source>
</reference>